<evidence type="ECO:0008006" key="2">
    <source>
        <dbReference type="Google" id="ProtNLM"/>
    </source>
</evidence>
<gene>
    <name evidence="1" type="ORF">METZ01_LOCUS396090</name>
</gene>
<organism evidence="1">
    <name type="scientific">marine metagenome</name>
    <dbReference type="NCBI Taxonomy" id="408172"/>
    <lineage>
        <taxon>unclassified sequences</taxon>
        <taxon>metagenomes</taxon>
        <taxon>ecological metagenomes</taxon>
    </lineage>
</organism>
<name>A0A382V9L3_9ZZZZ</name>
<sequence length="287" mass="30941">EMKYSQNKTRGRTGNRWLLLAAMVPLLAFTTACDSLLDVSVPGFVTVDALDDPDLAETLVLSAVGDFECGFVDYMRYPGQWYELFLNTSGSRPDGLSGVRSALVDVYADPCDSGTGPVWSTMQLPRQQAKRAINYIENVYEAGSVTDQELLVAKASLYEGYSTQLLSEQFCAITMDGGPLMSRAAGFEAAEGMFSKAITQATAAVAAGQSGGQWVLDAAYVGRARAKLYQGNGTGAVSDAQLVTSGYEGLSTYETSPGRRNNRIVEYDNVGDAIMPHIHYARLTIET</sequence>
<accession>A0A382V9L3</accession>
<dbReference type="AlphaFoldDB" id="A0A382V9L3"/>
<feature type="non-terminal residue" evidence="1">
    <location>
        <position position="287"/>
    </location>
</feature>
<reference evidence="1" key="1">
    <citation type="submission" date="2018-05" db="EMBL/GenBank/DDBJ databases">
        <authorList>
            <person name="Lanie J.A."/>
            <person name="Ng W.-L."/>
            <person name="Kazmierczak K.M."/>
            <person name="Andrzejewski T.M."/>
            <person name="Davidsen T.M."/>
            <person name="Wayne K.J."/>
            <person name="Tettelin H."/>
            <person name="Glass J.I."/>
            <person name="Rusch D."/>
            <person name="Podicherti R."/>
            <person name="Tsui H.-C.T."/>
            <person name="Winkler M.E."/>
        </authorList>
    </citation>
    <scope>NUCLEOTIDE SEQUENCE</scope>
</reference>
<dbReference type="EMBL" id="UINC01150282">
    <property type="protein sequence ID" value="SVD43236.1"/>
    <property type="molecule type" value="Genomic_DNA"/>
</dbReference>
<evidence type="ECO:0000313" key="1">
    <source>
        <dbReference type="EMBL" id="SVD43236.1"/>
    </source>
</evidence>
<proteinExistence type="predicted"/>
<protein>
    <recommendedName>
        <fullName evidence="2">SusD-like N-terminal domain-containing protein</fullName>
    </recommendedName>
</protein>
<feature type="non-terminal residue" evidence="1">
    <location>
        <position position="1"/>
    </location>
</feature>